<accession>A0A9P7YYL5</accession>
<sequence>MMSSAPSSVGPDHSSKTTRDAVTAPSIGKAVIGSPLVRTILKVYGKEILESASEQFLDLALEVRLQTISARELGKLLAKANRLGYQETDIIVSENGAPPVQGGNVNSRSMPEAIETPKPPGAIAAATSARPLSLKKARAPNHTNKVMGRRAAPSAKEGGYSIQSIQGIAGINDEVPTAVGTAQKQGQTMTASGSRVVARIVRSRTASKRGLAQDTRVQSQRPRKLAQASAGESSLSISA</sequence>
<proteinExistence type="predicted"/>
<dbReference type="Proteomes" id="UP000887226">
    <property type="component" value="Unassembled WGS sequence"/>
</dbReference>
<dbReference type="AlphaFoldDB" id="A0A9P7YYL5"/>
<keyword evidence="3" id="KW-1185">Reference proteome</keyword>
<dbReference type="EMBL" id="MU254117">
    <property type="protein sequence ID" value="KAG9242066.1"/>
    <property type="molecule type" value="Genomic_DNA"/>
</dbReference>
<gene>
    <name evidence="2" type="ORF">BJ878DRAFT_517375</name>
</gene>
<dbReference type="OrthoDB" id="37886at2759"/>
<name>A0A9P7YYL5_9HELO</name>
<feature type="region of interest" description="Disordered" evidence="1">
    <location>
        <begin position="1"/>
        <end position="22"/>
    </location>
</feature>
<evidence type="ECO:0000313" key="3">
    <source>
        <dbReference type="Proteomes" id="UP000887226"/>
    </source>
</evidence>
<feature type="compositionally biased region" description="Polar residues" evidence="1">
    <location>
        <begin position="230"/>
        <end position="239"/>
    </location>
</feature>
<feature type="region of interest" description="Disordered" evidence="1">
    <location>
        <begin position="204"/>
        <end position="239"/>
    </location>
</feature>
<protein>
    <submittedName>
        <fullName evidence="2">Uncharacterized protein</fullName>
    </submittedName>
</protein>
<evidence type="ECO:0000256" key="1">
    <source>
        <dbReference type="SAM" id="MobiDB-lite"/>
    </source>
</evidence>
<comment type="caution">
    <text evidence="2">The sequence shown here is derived from an EMBL/GenBank/DDBJ whole genome shotgun (WGS) entry which is preliminary data.</text>
</comment>
<evidence type="ECO:0000313" key="2">
    <source>
        <dbReference type="EMBL" id="KAG9242066.1"/>
    </source>
</evidence>
<organism evidence="2 3">
    <name type="scientific">Calycina marina</name>
    <dbReference type="NCBI Taxonomy" id="1763456"/>
    <lineage>
        <taxon>Eukaryota</taxon>
        <taxon>Fungi</taxon>
        <taxon>Dikarya</taxon>
        <taxon>Ascomycota</taxon>
        <taxon>Pezizomycotina</taxon>
        <taxon>Leotiomycetes</taxon>
        <taxon>Helotiales</taxon>
        <taxon>Pezizellaceae</taxon>
        <taxon>Calycina</taxon>
    </lineage>
</organism>
<reference evidence="2" key="1">
    <citation type="journal article" date="2021" name="IMA Fungus">
        <title>Genomic characterization of three marine fungi, including Emericellopsis atlantica sp. nov. with signatures of a generalist lifestyle and marine biomass degradation.</title>
        <authorList>
            <person name="Hagestad O.C."/>
            <person name="Hou L."/>
            <person name="Andersen J.H."/>
            <person name="Hansen E.H."/>
            <person name="Altermark B."/>
            <person name="Li C."/>
            <person name="Kuhnert E."/>
            <person name="Cox R.J."/>
            <person name="Crous P.W."/>
            <person name="Spatafora J.W."/>
            <person name="Lail K."/>
            <person name="Amirebrahimi M."/>
            <person name="Lipzen A."/>
            <person name="Pangilinan J."/>
            <person name="Andreopoulos W."/>
            <person name="Hayes R.D."/>
            <person name="Ng V."/>
            <person name="Grigoriev I.V."/>
            <person name="Jackson S.A."/>
            <person name="Sutton T.D.S."/>
            <person name="Dobson A.D.W."/>
            <person name="Rama T."/>
        </authorList>
    </citation>
    <scope>NUCLEOTIDE SEQUENCE</scope>
    <source>
        <strain evidence="2">TRa3180A</strain>
    </source>
</reference>